<gene>
    <name evidence="2" type="ORF">SAMN05421742_11528</name>
</gene>
<organism evidence="2 3">
    <name type="scientific">Roseospirillum parvum</name>
    <dbReference type="NCBI Taxonomy" id="83401"/>
    <lineage>
        <taxon>Bacteria</taxon>
        <taxon>Pseudomonadati</taxon>
        <taxon>Pseudomonadota</taxon>
        <taxon>Alphaproteobacteria</taxon>
        <taxon>Rhodospirillales</taxon>
        <taxon>Rhodospirillaceae</taxon>
        <taxon>Roseospirillum</taxon>
    </lineage>
</organism>
<dbReference type="PANTHER" id="PTHR36302">
    <property type="entry name" value="BLR7088 PROTEIN"/>
    <property type="match status" value="1"/>
</dbReference>
<dbReference type="OrthoDB" id="9796962at2"/>
<dbReference type="STRING" id="83401.SAMN05421742_11528"/>
<keyword evidence="3" id="KW-1185">Reference proteome</keyword>
<reference evidence="3" key="1">
    <citation type="submission" date="2016-10" db="EMBL/GenBank/DDBJ databases">
        <authorList>
            <person name="Varghese N."/>
            <person name="Submissions S."/>
        </authorList>
    </citation>
    <scope>NUCLEOTIDE SEQUENCE [LARGE SCALE GENOMIC DNA]</scope>
    <source>
        <strain evidence="3">930I</strain>
    </source>
</reference>
<dbReference type="RefSeq" id="WP_092621734.1">
    <property type="nucleotide sequence ID" value="NZ_FNCV01000015.1"/>
</dbReference>
<dbReference type="SUPFAM" id="SSF110087">
    <property type="entry name" value="DR1885-like metal-binding protein"/>
    <property type="match status" value="1"/>
</dbReference>
<evidence type="ECO:0000313" key="2">
    <source>
        <dbReference type="EMBL" id="SDH84028.1"/>
    </source>
</evidence>
<evidence type="ECO:0008006" key="4">
    <source>
        <dbReference type="Google" id="ProtNLM"/>
    </source>
</evidence>
<dbReference type="Gene3D" id="2.60.40.1890">
    <property type="entry name" value="PCu(A)C copper chaperone"/>
    <property type="match status" value="1"/>
</dbReference>
<evidence type="ECO:0000256" key="1">
    <source>
        <dbReference type="SAM" id="SignalP"/>
    </source>
</evidence>
<dbReference type="InterPro" id="IPR007410">
    <property type="entry name" value="LpqE-like"/>
</dbReference>
<dbReference type="InterPro" id="IPR058248">
    <property type="entry name" value="Lxx211020-like"/>
</dbReference>
<dbReference type="PANTHER" id="PTHR36302:SF1">
    <property type="entry name" value="COPPER CHAPERONE PCU(A)C"/>
    <property type="match status" value="1"/>
</dbReference>
<dbReference type="InterPro" id="IPR036182">
    <property type="entry name" value="PCuAC_sf"/>
</dbReference>
<sequence length="166" mass="16940">MPPRSLLVACLLLVGLAAPVGLATPAAAEPPPRVEQPWARASAGMARAGGVFMQLISSGDADRLIAAASPVAEVVELHTHIHDNGVMRMRAVPFMEIPAGSTTALKPGGLHVMLIDLKAPLKEGSLIPLSLTFEHGGTVDIEVPVAGPGAMAAPSTQSPAPKPATE</sequence>
<accession>A0A1G8FPE5</accession>
<evidence type="ECO:0000313" key="3">
    <source>
        <dbReference type="Proteomes" id="UP000217076"/>
    </source>
</evidence>
<dbReference type="Pfam" id="PF04314">
    <property type="entry name" value="PCuAC"/>
    <property type="match status" value="1"/>
</dbReference>
<protein>
    <recommendedName>
        <fullName evidence="4">Copper(I)-binding protein</fullName>
    </recommendedName>
</protein>
<keyword evidence="1" id="KW-0732">Signal</keyword>
<dbReference type="Proteomes" id="UP000217076">
    <property type="component" value="Unassembled WGS sequence"/>
</dbReference>
<name>A0A1G8FPE5_9PROT</name>
<proteinExistence type="predicted"/>
<dbReference type="EMBL" id="FNCV01000015">
    <property type="protein sequence ID" value="SDH84028.1"/>
    <property type="molecule type" value="Genomic_DNA"/>
</dbReference>
<feature type="signal peptide" evidence="1">
    <location>
        <begin position="1"/>
        <end position="28"/>
    </location>
</feature>
<feature type="chain" id="PRO_5011438155" description="Copper(I)-binding protein" evidence="1">
    <location>
        <begin position="29"/>
        <end position="166"/>
    </location>
</feature>
<dbReference type="AlphaFoldDB" id="A0A1G8FPE5"/>